<dbReference type="GO" id="GO:0005886">
    <property type="term" value="C:plasma membrane"/>
    <property type="evidence" value="ECO:0007669"/>
    <property type="project" value="UniProtKB-SubCell"/>
</dbReference>
<evidence type="ECO:0000256" key="5">
    <source>
        <dbReference type="ARBA" id="ARBA00022989"/>
    </source>
</evidence>
<dbReference type="PANTHER" id="PTHR30462:SF0">
    <property type="entry name" value="INTERMEMBRANE TRANSPORT PROTEIN YEBT"/>
    <property type="match status" value="1"/>
</dbReference>
<proteinExistence type="predicted"/>
<dbReference type="PANTHER" id="PTHR30462">
    <property type="entry name" value="INTERMEMBRANE TRANSPORT PROTEIN PQIB-RELATED"/>
    <property type="match status" value="1"/>
</dbReference>
<evidence type="ECO:0000259" key="8">
    <source>
        <dbReference type="Pfam" id="PF02470"/>
    </source>
</evidence>
<evidence type="ECO:0000313" key="10">
    <source>
        <dbReference type="Proteomes" id="UP000184603"/>
    </source>
</evidence>
<organism evidence="9 10">
    <name type="scientific">Desulfopila aestuarii DSM 18488</name>
    <dbReference type="NCBI Taxonomy" id="1121416"/>
    <lineage>
        <taxon>Bacteria</taxon>
        <taxon>Pseudomonadati</taxon>
        <taxon>Thermodesulfobacteriota</taxon>
        <taxon>Desulfobulbia</taxon>
        <taxon>Desulfobulbales</taxon>
        <taxon>Desulfocapsaceae</taxon>
        <taxon>Desulfopila</taxon>
    </lineage>
</organism>
<name>A0A1M7Y459_9BACT</name>
<evidence type="ECO:0000256" key="1">
    <source>
        <dbReference type="ARBA" id="ARBA00004533"/>
    </source>
</evidence>
<evidence type="ECO:0000256" key="7">
    <source>
        <dbReference type="SAM" id="Phobius"/>
    </source>
</evidence>
<evidence type="ECO:0000313" key="9">
    <source>
        <dbReference type="EMBL" id="SHO47004.1"/>
    </source>
</evidence>
<accession>A0A1M7Y459</accession>
<dbReference type="Proteomes" id="UP000184603">
    <property type="component" value="Unassembled WGS sequence"/>
</dbReference>
<keyword evidence="4 7" id="KW-0812">Transmembrane</keyword>
<dbReference type="STRING" id="1121416.SAMN02745220_01728"/>
<keyword evidence="5 7" id="KW-1133">Transmembrane helix</keyword>
<dbReference type="RefSeq" id="WP_073613036.1">
    <property type="nucleotide sequence ID" value="NZ_FRFE01000006.1"/>
</dbReference>
<keyword evidence="2" id="KW-1003">Cell membrane</keyword>
<dbReference type="InterPro" id="IPR003399">
    <property type="entry name" value="Mce/MlaD"/>
</dbReference>
<protein>
    <submittedName>
        <fullName evidence="9">Paraquat-inducible protein B</fullName>
    </submittedName>
</protein>
<keyword evidence="6 7" id="KW-0472">Membrane</keyword>
<dbReference type="InterPro" id="IPR051800">
    <property type="entry name" value="PqiA-PqiB_transport"/>
</dbReference>
<evidence type="ECO:0000256" key="6">
    <source>
        <dbReference type="ARBA" id="ARBA00023136"/>
    </source>
</evidence>
<dbReference type="AlphaFoldDB" id="A0A1M7Y459"/>
<feature type="domain" description="Mce/MlaD" evidence="8">
    <location>
        <begin position="167"/>
        <end position="222"/>
    </location>
</feature>
<gene>
    <name evidence="9" type="ORF">SAMN02745220_01728</name>
</gene>
<reference evidence="9 10" key="1">
    <citation type="submission" date="2016-12" db="EMBL/GenBank/DDBJ databases">
        <authorList>
            <person name="Song W.-J."/>
            <person name="Kurnit D.M."/>
        </authorList>
    </citation>
    <scope>NUCLEOTIDE SEQUENCE [LARGE SCALE GENOMIC DNA]</scope>
    <source>
        <strain evidence="9 10">DSM 18488</strain>
    </source>
</reference>
<keyword evidence="10" id="KW-1185">Reference proteome</keyword>
<dbReference type="EMBL" id="FRFE01000006">
    <property type="protein sequence ID" value="SHO47004.1"/>
    <property type="molecule type" value="Genomic_DNA"/>
</dbReference>
<feature type="domain" description="Mce/MlaD" evidence="8">
    <location>
        <begin position="47"/>
        <end position="137"/>
    </location>
</feature>
<evidence type="ECO:0000256" key="3">
    <source>
        <dbReference type="ARBA" id="ARBA00022519"/>
    </source>
</evidence>
<keyword evidence="3" id="KW-0997">Cell inner membrane</keyword>
<dbReference type="Pfam" id="PF02470">
    <property type="entry name" value="MlaD"/>
    <property type="match status" value="3"/>
</dbReference>
<evidence type="ECO:0000256" key="4">
    <source>
        <dbReference type="ARBA" id="ARBA00022692"/>
    </source>
</evidence>
<evidence type="ECO:0000256" key="2">
    <source>
        <dbReference type="ARBA" id="ARBA00022475"/>
    </source>
</evidence>
<comment type="subcellular location">
    <subcellularLocation>
        <location evidence="1">Cell inner membrane</location>
    </subcellularLocation>
</comment>
<feature type="domain" description="Mce/MlaD" evidence="8">
    <location>
        <begin position="292"/>
        <end position="408"/>
    </location>
</feature>
<dbReference type="OrthoDB" id="9806984at2"/>
<sequence>MSEEYSGSQPPVAKVHTGRGFSIIWVIPIIALLIGGWLAYKAMHEKGPEITITFPDADGLEAGKTTIKYKDVEIGKVTAISLLPDLSGVEVTAEMKRDTEAYLTDKTQFWVVRARVAAGEVSGLGTLFSGAYIGCDPSSEGLAHRSFKGLDKPPVLTGRLPGGHFLLHSKTLGSLDVGSPVYYRGIKVGQVVEYGFDDNAESVLIKIFVKDPYNKNVYENSRFWNASGFDFSMDSSGLKVDTQSLISIMLGGIAFDLQEYVEPGQHADETTSFNLYKNEESSLKERYAVKSYYLMYFDQSVRGLSPGAPVEIMGIQIGEVVKVELLYDLQDNEFRVPVLVMIEPERMNALITEEGKVVQGKEMDKTIEGDFNQKQGVMRPQRLVDKGMRAQLKTGNLLTGQLYIDLDFHKDAAPAKIEINQGYLVFPTIPEPFERILQRVENILKQFEKLQLDKLSQDIGSMVKDLQGLLTKLSALSGSVNTETLPQINKKTLPKINESLDELKKTLAGIDQTFGSDSALNYNTQRLAEEFSMTLQSLRSLIDYLERDPQALILGKEREKK</sequence>
<feature type="transmembrane region" description="Helical" evidence="7">
    <location>
        <begin position="20"/>
        <end position="40"/>
    </location>
</feature>